<proteinExistence type="predicted"/>
<name>A0A1D6J4P5_MAIZE</name>
<keyword evidence="1" id="KW-0808">Transferase</keyword>
<accession>A0A1D6J4P5</accession>
<protein>
    <submittedName>
        <fullName evidence="1">Palmitoyltransferase ZDHHC20, mRNA</fullName>
    </submittedName>
</protein>
<dbReference type="GO" id="GO:0016740">
    <property type="term" value="F:transferase activity"/>
    <property type="evidence" value="ECO:0007669"/>
    <property type="project" value="UniProtKB-KW"/>
</dbReference>
<evidence type="ECO:0000313" key="1">
    <source>
        <dbReference type="EMBL" id="AQK42931.1"/>
    </source>
</evidence>
<dbReference type="EMBL" id="CM000786">
    <property type="protein sequence ID" value="AQK42931.1"/>
    <property type="molecule type" value="Genomic_DNA"/>
</dbReference>
<dbReference type="AlphaFoldDB" id="A0A1D6J4P5"/>
<sequence>MPRSQEVLQHLQPHFSPLAYEKKTTPHWIYDLGRKRNFAQVFGNDRKYWFIPAYSEEDLRRTPALQGLDYPLTLEVWIQITSSNFCHPIQLWLQTASRNSGDSFERFEWRLSPSCLSSSSHGKKIKLSHWPSAIFETCSYAANMAYETRLEIHELRYRSGLPPLEVPRPPLAYSGISSGEDNIEEI</sequence>
<reference evidence="1" key="1">
    <citation type="submission" date="2015-12" db="EMBL/GenBank/DDBJ databases">
        <title>Update maize B73 reference genome by single molecule sequencing technologies.</title>
        <authorList>
            <consortium name="Maize Genome Sequencing Project"/>
            <person name="Ware D."/>
        </authorList>
    </citation>
    <scope>NUCLEOTIDE SEQUENCE</scope>
    <source>
        <tissue evidence="1">Seedling</tissue>
    </source>
</reference>
<accession>A0A3L6GAK0</accession>
<gene>
    <name evidence="1" type="ORF">ZEAMMB73_Zm00001d025098</name>
</gene>
<organism evidence="1">
    <name type="scientific">Zea mays</name>
    <name type="common">Maize</name>
    <dbReference type="NCBI Taxonomy" id="4577"/>
    <lineage>
        <taxon>Eukaryota</taxon>
        <taxon>Viridiplantae</taxon>
        <taxon>Streptophyta</taxon>
        <taxon>Embryophyta</taxon>
        <taxon>Tracheophyta</taxon>
        <taxon>Spermatophyta</taxon>
        <taxon>Magnoliopsida</taxon>
        <taxon>Liliopsida</taxon>
        <taxon>Poales</taxon>
        <taxon>Poaceae</taxon>
        <taxon>PACMAD clade</taxon>
        <taxon>Panicoideae</taxon>
        <taxon>Andropogonodae</taxon>
        <taxon>Andropogoneae</taxon>
        <taxon>Tripsacinae</taxon>
        <taxon>Zea</taxon>
    </lineage>
</organism>
<dbReference type="ExpressionAtlas" id="A0A1D6J4P5">
    <property type="expression patterns" value="baseline and differential"/>
</dbReference>